<evidence type="ECO:0000259" key="3">
    <source>
        <dbReference type="PROSITE" id="PS51459"/>
    </source>
</evidence>
<feature type="domain" description="Fido" evidence="3">
    <location>
        <begin position="149"/>
        <end position="296"/>
    </location>
</feature>
<reference evidence="4 5" key="1">
    <citation type="submission" date="2019-07" db="EMBL/GenBank/DDBJ databases">
        <title>Whole genome shotgun sequence of Cellulomonas soli NBRC 109434.</title>
        <authorList>
            <person name="Hosoyama A."/>
            <person name="Uohara A."/>
            <person name="Ohji S."/>
            <person name="Ichikawa N."/>
        </authorList>
    </citation>
    <scope>NUCLEOTIDE SEQUENCE [LARGE SCALE GENOMIC DNA]</scope>
    <source>
        <strain evidence="4 5">NBRC 109434</strain>
    </source>
</reference>
<dbReference type="AlphaFoldDB" id="A0A512PH15"/>
<gene>
    <name evidence="4" type="ORF">CSO01_31370</name>
</gene>
<dbReference type="Gene3D" id="1.10.3290.10">
    <property type="entry name" value="Fido-like domain"/>
    <property type="match status" value="1"/>
</dbReference>
<dbReference type="PANTHER" id="PTHR13504">
    <property type="entry name" value="FIDO DOMAIN-CONTAINING PROTEIN DDB_G0283145"/>
    <property type="match status" value="1"/>
</dbReference>
<dbReference type="SUPFAM" id="SSF140931">
    <property type="entry name" value="Fic-like"/>
    <property type="match status" value="1"/>
</dbReference>
<dbReference type="PANTHER" id="PTHR13504:SF38">
    <property type="entry name" value="FIDO DOMAIN-CONTAINING PROTEIN"/>
    <property type="match status" value="1"/>
</dbReference>
<dbReference type="Proteomes" id="UP000321798">
    <property type="component" value="Unassembled WGS sequence"/>
</dbReference>
<dbReference type="InterPro" id="IPR040198">
    <property type="entry name" value="Fido_containing"/>
</dbReference>
<dbReference type="PROSITE" id="PS51459">
    <property type="entry name" value="FIDO"/>
    <property type="match status" value="1"/>
</dbReference>
<feature type="active site" evidence="1">
    <location>
        <position position="233"/>
    </location>
</feature>
<keyword evidence="5" id="KW-1185">Reference proteome</keyword>
<name>A0A512PH15_9CELL</name>
<dbReference type="EMBL" id="BKAL01000013">
    <property type="protein sequence ID" value="GEP70422.1"/>
    <property type="molecule type" value="Genomic_DNA"/>
</dbReference>
<evidence type="ECO:0000256" key="2">
    <source>
        <dbReference type="PIRSR" id="PIRSR640198-2"/>
    </source>
</evidence>
<evidence type="ECO:0000256" key="1">
    <source>
        <dbReference type="PIRSR" id="PIRSR640198-1"/>
    </source>
</evidence>
<keyword evidence="2" id="KW-0547">Nucleotide-binding</keyword>
<dbReference type="GO" id="GO:0005524">
    <property type="term" value="F:ATP binding"/>
    <property type="evidence" value="ECO:0007669"/>
    <property type="project" value="UniProtKB-KW"/>
</dbReference>
<evidence type="ECO:0000313" key="4">
    <source>
        <dbReference type="EMBL" id="GEP70422.1"/>
    </source>
</evidence>
<comment type="caution">
    <text evidence="4">The sequence shown here is derived from an EMBL/GenBank/DDBJ whole genome shotgun (WGS) entry which is preliminary data.</text>
</comment>
<evidence type="ECO:0000313" key="5">
    <source>
        <dbReference type="Proteomes" id="UP000321798"/>
    </source>
</evidence>
<dbReference type="OrthoDB" id="9813719at2"/>
<proteinExistence type="predicted"/>
<feature type="binding site" evidence="2">
    <location>
        <begin position="237"/>
        <end position="244"/>
    </location>
    <ligand>
        <name>ATP</name>
        <dbReference type="ChEBI" id="CHEBI:30616"/>
    </ligand>
</feature>
<organism evidence="4 5">
    <name type="scientific">Cellulomonas soli</name>
    <dbReference type="NCBI Taxonomy" id="931535"/>
    <lineage>
        <taxon>Bacteria</taxon>
        <taxon>Bacillati</taxon>
        <taxon>Actinomycetota</taxon>
        <taxon>Actinomycetes</taxon>
        <taxon>Micrococcales</taxon>
        <taxon>Cellulomonadaceae</taxon>
        <taxon>Cellulomonas</taxon>
    </lineage>
</organism>
<dbReference type="InterPro" id="IPR036597">
    <property type="entry name" value="Fido-like_dom_sf"/>
</dbReference>
<dbReference type="InterPro" id="IPR003812">
    <property type="entry name" value="Fido"/>
</dbReference>
<sequence>MTGEGEQGRDPAHNAWPALTTEARDWTSTLDDGRVSVWDRRRLARPYQASVLPSIAGLTPHISGAVQAVVDQATSDVARFDSEVAAMPVPMPAVLLRTESASSSQIEHLTSNARNLAMASLGVGGKQNAELVAANVRAMNEALAVGDDVTSATILAVHRALLASSDPDVAGHLRAEQVWVGSSALSPHDADFVPPHHDRVPATLEDLIVFAGRDDIPALVHAALVHAQFETIHPFVDGNGRTGRVVLHQVLRRRGLTRHTTVPVSAGLLRDPERYFRALTSYRQGDIDAIVEQVAHAALAATLNGRRLAHEVTNLRASWREQITARADSAAWRLADALFAQPVVNAEYVATTLGLSDRGARNAIEVLETSGILRAATSAHRNRVWQAPTVLTAMDAFAGRAGRRSIADASVLPGAARGRGSGRPG</sequence>
<protein>
    <submittedName>
        <fullName evidence="4">Fic family protein</fullName>
    </submittedName>
</protein>
<dbReference type="RefSeq" id="WP_146954201.1">
    <property type="nucleotide sequence ID" value="NZ_BAABBJ010000001.1"/>
</dbReference>
<dbReference type="Pfam" id="PF02661">
    <property type="entry name" value="Fic"/>
    <property type="match status" value="1"/>
</dbReference>
<accession>A0A512PH15</accession>
<keyword evidence="2" id="KW-0067">ATP-binding</keyword>